<gene>
    <name evidence="2" type="ORF">GCM10022207_90360</name>
</gene>
<evidence type="ECO:0000259" key="1">
    <source>
        <dbReference type="PROSITE" id="PS50995"/>
    </source>
</evidence>
<dbReference type="Gene3D" id="1.10.10.10">
    <property type="entry name" value="Winged helix-like DNA-binding domain superfamily/Winged helix DNA-binding domain"/>
    <property type="match status" value="1"/>
</dbReference>
<proteinExistence type="predicted"/>
<evidence type="ECO:0000313" key="2">
    <source>
        <dbReference type="EMBL" id="GAA3906843.1"/>
    </source>
</evidence>
<dbReference type="InterPro" id="IPR000835">
    <property type="entry name" value="HTH_MarR-typ"/>
</dbReference>
<accession>A0ABP7LR66</accession>
<dbReference type="SMART" id="SM00347">
    <property type="entry name" value="HTH_MARR"/>
    <property type="match status" value="1"/>
</dbReference>
<dbReference type="Proteomes" id="UP001501563">
    <property type="component" value="Unassembled WGS sequence"/>
</dbReference>
<dbReference type="InterPro" id="IPR036390">
    <property type="entry name" value="WH_DNA-bd_sf"/>
</dbReference>
<dbReference type="PRINTS" id="PR00598">
    <property type="entry name" value="HTHMARR"/>
</dbReference>
<keyword evidence="3" id="KW-1185">Reference proteome</keyword>
<dbReference type="InterPro" id="IPR036388">
    <property type="entry name" value="WH-like_DNA-bd_sf"/>
</dbReference>
<dbReference type="PANTHER" id="PTHR39515">
    <property type="entry name" value="CONSERVED PROTEIN"/>
    <property type="match status" value="1"/>
</dbReference>
<dbReference type="Pfam" id="PF01047">
    <property type="entry name" value="MarR"/>
    <property type="match status" value="1"/>
</dbReference>
<dbReference type="InterPro" id="IPR052526">
    <property type="entry name" value="HTH-type_Bedaq_tolerance"/>
</dbReference>
<name>A0ABP7LR66_9ACTN</name>
<dbReference type="RefSeq" id="WP_331263503.1">
    <property type="nucleotide sequence ID" value="NZ_BAAAZA010000066.1"/>
</dbReference>
<organism evidence="2 3">
    <name type="scientific">Streptomyces lannensis</name>
    <dbReference type="NCBI Taxonomy" id="766498"/>
    <lineage>
        <taxon>Bacteria</taxon>
        <taxon>Bacillati</taxon>
        <taxon>Actinomycetota</taxon>
        <taxon>Actinomycetes</taxon>
        <taxon>Kitasatosporales</taxon>
        <taxon>Streptomycetaceae</taxon>
        <taxon>Streptomyces</taxon>
    </lineage>
</organism>
<feature type="domain" description="HTH marR-type" evidence="1">
    <location>
        <begin position="10"/>
        <end position="139"/>
    </location>
</feature>
<dbReference type="PROSITE" id="PS50995">
    <property type="entry name" value="HTH_MARR_2"/>
    <property type="match status" value="1"/>
</dbReference>
<dbReference type="SUPFAM" id="SSF46785">
    <property type="entry name" value="Winged helix' DNA-binding domain"/>
    <property type="match status" value="1"/>
</dbReference>
<reference evidence="3" key="1">
    <citation type="journal article" date="2019" name="Int. J. Syst. Evol. Microbiol.">
        <title>The Global Catalogue of Microorganisms (GCM) 10K type strain sequencing project: providing services to taxonomists for standard genome sequencing and annotation.</title>
        <authorList>
            <consortium name="The Broad Institute Genomics Platform"/>
            <consortium name="The Broad Institute Genome Sequencing Center for Infectious Disease"/>
            <person name="Wu L."/>
            <person name="Ma J."/>
        </authorList>
    </citation>
    <scope>NUCLEOTIDE SEQUENCE [LARGE SCALE GENOMIC DNA]</scope>
    <source>
        <strain evidence="3">JCM 16578</strain>
    </source>
</reference>
<dbReference type="PANTHER" id="PTHR39515:SF2">
    <property type="entry name" value="HTH-TYPE TRANSCRIPTIONAL REGULATOR RV0880"/>
    <property type="match status" value="1"/>
</dbReference>
<dbReference type="EMBL" id="BAAAZA010000066">
    <property type="protein sequence ID" value="GAA3906843.1"/>
    <property type="molecule type" value="Genomic_DNA"/>
</dbReference>
<comment type="caution">
    <text evidence="2">The sequence shown here is derived from an EMBL/GenBank/DDBJ whole genome shotgun (WGS) entry which is preliminary data.</text>
</comment>
<sequence length="165" mass="17589">MHETGSRQSPEGLAEALGDAALLVLRHLMTGGDLSLTSVSTLDRLCRHGPARLTELAAAEGVAQPSMTQLVHRLARMGLVQRVRHPGDRRVVLVAVTKSGRELLSQRQRVHDARLTALLTTLSVEDRRALTAAMQAAGPVLRQLLLNATAPPRRVGTATASATSS</sequence>
<protein>
    <recommendedName>
        <fullName evidence="1">HTH marR-type domain-containing protein</fullName>
    </recommendedName>
</protein>
<evidence type="ECO:0000313" key="3">
    <source>
        <dbReference type="Proteomes" id="UP001501563"/>
    </source>
</evidence>